<sequence length="395" mass="44959">MELFTLCLAIAYMVTGKFNRDTAIAAYQHGQEPPGLAKARMRHERRGGHYNESGRPVGPGSTRLLLSTWWSAACQKAADRQHDKLRRWRAWYAEQAPQRDEQWRAKQRAKLQRRQRRLQRFEHARGLISSIPERVRERQAWAENERRDRDREQAIEQVHRDAQQLRDHEQRSRDEQTTGPSLEDIVQDVFGRLERGEYELMSLDVWDDLPPDAKARIRAKAAERGARLSDLWTGGYLRASWPQKPQKPVPGINKSESETAESSAEEPESASATTQQSARSDTAAAETSSSQASGTNATTDTEGVNVYQQAAQKLTKEADEIEQYNRAFQELADAMEAVGWGVEAHGPLADLRTTFEQVTAQYRELAEQMRHQGDQVNDAYDQAPWAPDRRVLVGA</sequence>
<accession>A0A2W4K1K3</accession>
<feature type="region of interest" description="Disordered" evidence="2">
    <location>
        <begin position="157"/>
        <end position="184"/>
    </location>
</feature>
<feature type="compositionally biased region" description="Basic and acidic residues" evidence="2">
    <location>
        <begin position="157"/>
        <end position="176"/>
    </location>
</feature>
<organism evidence="3">
    <name type="scientific">Thermocrispum agreste</name>
    <dbReference type="NCBI Taxonomy" id="37925"/>
    <lineage>
        <taxon>Bacteria</taxon>
        <taxon>Bacillati</taxon>
        <taxon>Actinomycetota</taxon>
        <taxon>Actinomycetes</taxon>
        <taxon>Pseudonocardiales</taxon>
        <taxon>Pseudonocardiaceae</taxon>
        <taxon>Thermocrispum</taxon>
    </lineage>
</organism>
<feature type="compositionally biased region" description="Low complexity" evidence="2">
    <location>
        <begin position="269"/>
        <end position="295"/>
    </location>
</feature>
<dbReference type="EMBL" id="QGUI01000111">
    <property type="protein sequence ID" value="PZN00068.1"/>
    <property type="molecule type" value="Genomic_DNA"/>
</dbReference>
<evidence type="ECO:0000256" key="2">
    <source>
        <dbReference type="SAM" id="MobiDB-lite"/>
    </source>
</evidence>
<gene>
    <name evidence="3" type="ORF">DIU77_04405</name>
</gene>
<evidence type="ECO:0000256" key="1">
    <source>
        <dbReference type="SAM" id="Coils"/>
    </source>
</evidence>
<proteinExistence type="predicted"/>
<comment type="caution">
    <text evidence="3">The sequence shown here is derived from an EMBL/GenBank/DDBJ whole genome shotgun (WGS) entry which is preliminary data.</text>
</comment>
<dbReference type="AlphaFoldDB" id="A0A2W4K1K3"/>
<keyword evidence="1" id="KW-0175">Coiled coil</keyword>
<name>A0A2W4K1K3_9PSEU</name>
<reference evidence="3" key="1">
    <citation type="submission" date="2018-05" db="EMBL/GenBank/DDBJ databases">
        <authorList>
            <person name="Lanie J.A."/>
            <person name="Ng W.-L."/>
            <person name="Kazmierczak K.M."/>
            <person name="Andrzejewski T.M."/>
            <person name="Davidsen T.M."/>
            <person name="Wayne K.J."/>
            <person name="Tettelin H."/>
            <person name="Glass J.I."/>
            <person name="Rusch D."/>
            <person name="Podicherti R."/>
            <person name="Tsui H.-C.T."/>
            <person name="Winkler M.E."/>
        </authorList>
    </citation>
    <scope>NUCLEOTIDE SEQUENCE</scope>
    <source>
        <strain evidence="3">ZC4RG45</strain>
    </source>
</reference>
<evidence type="ECO:0000313" key="3">
    <source>
        <dbReference type="EMBL" id="PZN00068.1"/>
    </source>
</evidence>
<feature type="region of interest" description="Disordered" evidence="2">
    <location>
        <begin position="238"/>
        <end position="303"/>
    </location>
</feature>
<protein>
    <submittedName>
        <fullName evidence="3">Uncharacterized protein</fullName>
    </submittedName>
</protein>
<feature type="coiled-coil region" evidence="1">
    <location>
        <begin position="304"/>
        <end position="368"/>
    </location>
</feature>